<dbReference type="Gene3D" id="1.10.150.20">
    <property type="entry name" value="5' to 3' exonuclease, C-terminal subdomain"/>
    <property type="match status" value="1"/>
</dbReference>
<dbReference type="GO" id="GO:0003684">
    <property type="term" value="F:damaged DNA binding"/>
    <property type="evidence" value="ECO:0007669"/>
    <property type="project" value="InterPro"/>
</dbReference>
<comment type="cofactor">
    <cofactor evidence="13">
        <name>Mg(2+)</name>
        <dbReference type="ChEBI" id="CHEBI:18420"/>
    </cofactor>
    <text evidence="13">Binds 2 magnesium ions per subunit.</text>
</comment>
<dbReference type="GO" id="GO:0006281">
    <property type="term" value="P:DNA repair"/>
    <property type="evidence" value="ECO:0007669"/>
    <property type="project" value="UniProtKB-UniRule"/>
</dbReference>
<accession>A0A5A5U0F7</accession>
<dbReference type="Gene3D" id="3.40.1170.60">
    <property type="match status" value="1"/>
</dbReference>
<dbReference type="PANTHER" id="PTHR11076">
    <property type="entry name" value="DNA REPAIR POLYMERASE UMUC / TRANSFERASE FAMILY MEMBER"/>
    <property type="match status" value="1"/>
</dbReference>
<dbReference type="Pfam" id="PF11799">
    <property type="entry name" value="IMS_C"/>
    <property type="match status" value="1"/>
</dbReference>
<dbReference type="InterPro" id="IPR024728">
    <property type="entry name" value="PolY_HhH_motif"/>
</dbReference>
<evidence type="ECO:0000256" key="11">
    <source>
        <dbReference type="ARBA" id="ARBA00023204"/>
    </source>
</evidence>
<dbReference type="InterPro" id="IPR043128">
    <property type="entry name" value="Rev_trsase/Diguanyl_cyclase"/>
</dbReference>
<dbReference type="InterPro" id="IPR043502">
    <property type="entry name" value="DNA/RNA_pol_sf"/>
</dbReference>
<keyword evidence="6 13" id="KW-0479">Metal-binding</keyword>
<keyword evidence="8 13" id="KW-0460">Magnesium</keyword>
<dbReference type="SUPFAM" id="SSF100879">
    <property type="entry name" value="Lesion bypass DNA polymerase (Y-family), little finger domain"/>
    <property type="match status" value="1"/>
</dbReference>
<dbReference type="GO" id="GO:0009432">
    <property type="term" value="P:SOS response"/>
    <property type="evidence" value="ECO:0007669"/>
    <property type="project" value="TreeGrafter"/>
</dbReference>
<evidence type="ECO:0000256" key="5">
    <source>
        <dbReference type="ARBA" id="ARBA00022705"/>
    </source>
</evidence>
<dbReference type="EC" id="2.7.7.7" evidence="13"/>
<dbReference type="Pfam" id="PF11798">
    <property type="entry name" value="IMS_HHH"/>
    <property type="match status" value="1"/>
</dbReference>
<feature type="site" description="Substrate discrimination" evidence="13">
    <location>
        <position position="22"/>
    </location>
</feature>
<evidence type="ECO:0000256" key="12">
    <source>
        <dbReference type="ARBA" id="ARBA00049244"/>
    </source>
</evidence>
<dbReference type="InterPro" id="IPR050116">
    <property type="entry name" value="DNA_polymerase-Y"/>
</dbReference>
<comment type="catalytic activity">
    <reaction evidence="12 13">
        <text>DNA(n) + a 2'-deoxyribonucleoside 5'-triphosphate = DNA(n+1) + diphosphate</text>
        <dbReference type="Rhea" id="RHEA:22508"/>
        <dbReference type="Rhea" id="RHEA-COMP:17339"/>
        <dbReference type="Rhea" id="RHEA-COMP:17340"/>
        <dbReference type="ChEBI" id="CHEBI:33019"/>
        <dbReference type="ChEBI" id="CHEBI:61560"/>
        <dbReference type="ChEBI" id="CHEBI:173112"/>
        <dbReference type="EC" id="2.7.7.7"/>
    </reaction>
</comment>
<keyword evidence="13" id="KW-0963">Cytoplasm</keyword>
<comment type="caution">
    <text evidence="14">The sequence shown here is derived from an EMBL/GenBank/DDBJ whole genome shotgun (WGS) entry which is preliminary data.</text>
</comment>
<dbReference type="Pfam" id="PF00817">
    <property type="entry name" value="IMS"/>
    <property type="match status" value="1"/>
</dbReference>
<dbReference type="GO" id="GO:0000287">
    <property type="term" value="F:magnesium ion binding"/>
    <property type="evidence" value="ECO:0007669"/>
    <property type="project" value="UniProtKB-UniRule"/>
</dbReference>
<dbReference type="Gene3D" id="3.30.70.270">
    <property type="match status" value="1"/>
</dbReference>
<keyword evidence="5 13" id="KW-0235">DNA replication</keyword>
<comment type="similarity">
    <text evidence="1 13">Belongs to the DNA polymerase type-Y family.</text>
</comment>
<sequence>MAEFLITTDLRKILHVDIDAFYAQVEMRDNPELRNRPLIISRDPAETGGRGVVATANYVARALGVHSAMSAVEARQLAPEGVFLSPNFKKYRQVSKTIHHIFHTFTEKIEPVALDEAYLDMTDSHLSGASIAAQIRHQILKETGLTSSIGISHNKLLAKLGSEFNKPNGVTVITHDNMLSFLAELPIGDFRGVGAKTKAKFSALKVENGLQLRQLPKETLRGLFGKMGENLYWQTRGVHFGEVQWQRQQQSVGKEATFRYFIHNEIDVHKAFKQLANEMIAALKVKQLTGRTLNIKIRDDAFNTITRAITRETPWPLSETLITQTAQSVFEEVIQTPFSVRLLGLSISNLQSSTFEEMTLF</sequence>
<evidence type="ECO:0000313" key="15">
    <source>
        <dbReference type="Proteomes" id="UP000323274"/>
    </source>
</evidence>
<keyword evidence="3 13" id="KW-0808">Transferase</keyword>
<dbReference type="RefSeq" id="WP_012305360.1">
    <property type="nucleotide sequence ID" value="NZ_BJJW01000002.1"/>
</dbReference>
<feature type="active site" evidence="13">
    <location>
        <position position="116"/>
    </location>
</feature>
<evidence type="ECO:0000256" key="8">
    <source>
        <dbReference type="ARBA" id="ARBA00022842"/>
    </source>
</evidence>
<evidence type="ECO:0000313" key="14">
    <source>
        <dbReference type="EMBL" id="GDZ83323.1"/>
    </source>
</evidence>
<reference evidence="14 15" key="1">
    <citation type="submission" date="2019-04" db="EMBL/GenBank/DDBJ databases">
        <title>A pseudo-fructophilic Leuconostoc citreum strain F192-5 isolated from peel of satsuma mandarin: the first report for isolation and characterization of strain-dependent fructophilic-like characteristics.</title>
        <authorList>
            <person name="Maeno S."/>
            <person name="Tanizawa Y."/>
            <person name="Kajikawa A."/>
            <person name="Kanesaki Y."/>
            <person name="Kubota E."/>
            <person name="Arita M."/>
            <person name="Leon D."/>
            <person name="Endo A."/>
        </authorList>
    </citation>
    <scope>NUCLEOTIDE SEQUENCE [LARGE SCALE GENOMIC DNA]</scope>
    <source>
        <strain evidence="14 15">F192-5</strain>
    </source>
</reference>
<evidence type="ECO:0000256" key="13">
    <source>
        <dbReference type="HAMAP-Rule" id="MF_01113"/>
    </source>
</evidence>
<dbReference type="GO" id="GO:0042276">
    <property type="term" value="P:error-prone translesion synthesis"/>
    <property type="evidence" value="ECO:0007669"/>
    <property type="project" value="TreeGrafter"/>
</dbReference>
<keyword evidence="11 13" id="KW-0234">DNA repair</keyword>
<dbReference type="PROSITE" id="PS50173">
    <property type="entry name" value="UMUC"/>
    <property type="match status" value="1"/>
</dbReference>
<evidence type="ECO:0000256" key="1">
    <source>
        <dbReference type="ARBA" id="ARBA00010945"/>
    </source>
</evidence>
<dbReference type="HAMAP" id="MF_01113">
    <property type="entry name" value="DNApol_IV"/>
    <property type="match status" value="1"/>
</dbReference>
<proteinExistence type="inferred from homology"/>
<dbReference type="SUPFAM" id="SSF56672">
    <property type="entry name" value="DNA/RNA polymerases"/>
    <property type="match status" value="1"/>
</dbReference>
<comment type="function">
    <text evidence="13">Poorly processive, error-prone DNA polymerase involved in untargeted mutagenesis. Copies undamaged DNA at stalled replication forks, which arise in vivo from mismatched or misaligned primer ends. These misaligned primers can be extended by PolIV. Exhibits no 3'-5' exonuclease (proofreading) activity. May be involved in translesional synthesis, in conjunction with the beta clamp from PolIII.</text>
</comment>
<dbReference type="GO" id="GO:0003887">
    <property type="term" value="F:DNA-directed DNA polymerase activity"/>
    <property type="evidence" value="ECO:0007669"/>
    <property type="project" value="UniProtKB-UniRule"/>
</dbReference>
<dbReference type="NCBIfam" id="NF002677">
    <property type="entry name" value="PRK02406.1"/>
    <property type="match status" value="1"/>
</dbReference>
<dbReference type="InterPro" id="IPR022880">
    <property type="entry name" value="DNApol_IV"/>
</dbReference>
<comment type="subcellular location">
    <subcellularLocation>
        <location evidence="13">Cytoplasm</location>
    </subcellularLocation>
</comment>
<comment type="subunit">
    <text evidence="13">Monomer.</text>
</comment>
<feature type="binding site" evidence="13">
    <location>
        <position position="115"/>
    </location>
    <ligand>
        <name>Mg(2+)</name>
        <dbReference type="ChEBI" id="CHEBI:18420"/>
    </ligand>
</feature>
<dbReference type="FunFam" id="3.30.1490.100:FF:000004">
    <property type="entry name" value="DNA polymerase IV"/>
    <property type="match status" value="1"/>
</dbReference>
<keyword evidence="10 13" id="KW-0238">DNA-binding</keyword>
<dbReference type="PANTHER" id="PTHR11076:SF33">
    <property type="entry name" value="DNA POLYMERASE KAPPA"/>
    <property type="match status" value="1"/>
</dbReference>
<keyword evidence="7 13" id="KW-0227">DNA damage</keyword>
<organism evidence="14 15">
    <name type="scientific">Leuconostoc citreum</name>
    <dbReference type="NCBI Taxonomy" id="33964"/>
    <lineage>
        <taxon>Bacteria</taxon>
        <taxon>Bacillati</taxon>
        <taxon>Bacillota</taxon>
        <taxon>Bacilli</taxon>
        <taxon>Lactobacillales</taxon>
        <taxon>Lactobacillaceae</taxon>
        <taxon>Leuconostoc</taxon>
    </lineage>
</organism>
<dbReference type="AlphaFoldDB" id="A0A5A5U0F7"/>
<gene>
    <name evidence="14" type="primary">dinP</name>
    <name evidence="13" type="synonym">dinB</name>
    <name evidence="14" type="ORF">LCIT_05650</name>
</gene>
<dbReference type="EMBL" id="BJJW01000002">
    <property type="protein sequence ID" value="GDZ83323.1"/>
    <property type="molecule type" value="Genomic_DNA"/>
</dbReference>
<dbReference type="CDD" id="cd03586">
    <property type="entry name" value="PolY_Pol_IV_kappa"/>
    <property type="match status" value="1"/>
</dbReference>
<dbReference type="InterPro" id="IPR036775">
    <property type="entry name" value="DNA_pol_Y-fam_lit_finger_sf"/>
</dbReference>
<evidence type="ECO:0000256" key="7">
    <source>
        <dbReference type="ARBA" id="ARBA00022763"/>
    </source>
</evidence>
<keyword evidence="9 13" id="KW-0239">DNA-directed DNA polymerase</keyword>
<keyword evidence="4 13" id="KW-0548">Nucleotidyltransferase</keyword>
<dbReference type="GO" id="GO:0005829">
    <property type="term" value="C:cytosol"/>
    <property type="evidence" value="ECO:0007669"/>
    <property type="project" value="TreeGrafter"/>
</dbReference>
<evidence type="ECO:0000256" key="4">
    <source>
        <dbReference type="ARBA" id="ARBA00022695"/>
    </source>
</evidence>
<evidence type="ECO:0000256" key="3">
    <source>
        <dbReference type="ARBA" id="ARBA00022679"/>
    </source>
</evidence>
<evidence type="ECO:0000256" key="9">
    <source>
        <dbReference type="ARBA" id="ARBA00022932"/>
    </source>
</evidence>
<protein>
    <recommendedName>
        <fullName evidence="13">DNA polymerase IV</fullName>
        <shortName evidence="13">Pol IV</shortName>
        <ecNumber evidence="13">2.7.7.7</ecNumber>
    </recommendedName>
</protein>
<dbReference type="InterPro" id="IPR001126">
    <property type="entry name" value="UmuC"/>
</dbReference>
<evidence type="ECO:0000256" key="10">
    <source>
        <dbReference type="ARBA" id="ARBA00023125"/>
    </source>
</evidence>
<dbReference type="Proteomes" id="UP000323274">
    <property type="component" value="Unassembled WGS sequence"/>
</dbReference>
<evidence type="ECO:0000256" key="2">
    <source>
        <dbReference type="ARBA" id="ARBA00022457"/>
    </source>
</evidence>
<dbReference type="Gene3D" id="3.30.1490.100">
    <property type="entry name" value="DNA polymerase, Y-family, little finger domain"/>
    <property type="match status" value="1"/>
</dbReference>
<name>A0A5A5U0F7_LEUCI</name>
<dbReference type="InterPro" id="IPR017961">
    <property type="entry name" value="DNA_pol_Y-fam_little_finger"/>
</dbReference>
<evidence type="ECO:0000256" key="6">
    <source>
        <dbReference type="ARBA" id="ARBA00022723"/>
    </source>
</evidence>
<dbReference type="GO" id="GO:0006261">
    <property type="term" value="P:DNA-templated DNA replication"/>
    <property type="evidence" value="ECO:0007669"/>
    <property type="project" value="UniProtKB-UniRule"/>
</dbReference>
<keyword evidence="2 13" id="KW-0515">Mutator protein</keyword>
<dbReference type="OMA" id="ASDYNKP"/>
<feature type="binding site" evidence="13">
    <location>
        <position position="17"/>
    </location>
    <ligand>
        <name>Mg(2+)</name>
        <dbReference type="ChEBI" id="CHEBI:18420"/>
    </ligand>
</feature>